<organism evidence="1 2">
    <name type="scientific">Alicyclobacillus fodiniaquatilis</name>
    <dbReference type="NCBI Taxonomy" id="1661150"/>
    <lineage>
        <taxon>Bacteria</taxon>
        <taxon>Bacillati</taxon>
        <taxon>Bacillota</taxon>
        <taxon>Bacilli</taxon>
        <taxon>Bacillales</taxon>
        <taxon>Alicyclobacillaceae</taxon>
        <taxon>Alicyclobacillus</taxon>
    </lineage>
</organism>
<dbReference type="SUPFAM" id="SSF52317">
    <property type="entry name" value="Class I glutamine amidotransferase-like"/>
    <property type="match status" value="1"/>
</dbReference>
<gene>
    <name evidence="1" type="ORF">ACFSB2_11155</name>
</gene>
<dbReference type="EMBL" id="JBHUCX010000028">
    <property type="protein sequence ID" value="MFD1675252.1"/>
    <property type="molecule type" value="Genomic_DNA"/>
</dbReference>
<evidence type="ECO:0000313" key="2">
    <source>
        <dbReference type="Proteomes" id="UP001597079"/>
    </source>
</evidence>
<dbReference type="InterPro" id="IPR029062">
    <property type="entry name" value="Class_I_gatase-like"/>
</dbReference>
<proteinExistence type="predicted"/>
<dbReference type="RefSeq" id="WP_377943128.1">
    <property type="nucleotide sequence ID" value="NZ_JBHUCX010000028.1"/>
</dbReference>
<comment type="caution">
    <text evidence="1">The sequence shown here is derived from an EMBL/GenBank/DDBJ whole genome shotgun (WGS) entry which is preliminary data.</text>
</comment>
<name>A0ABW4JG29_9BACL</name>
<sequence length="707" mass="80386">MKEQYACTLFQEGHPYHPAIHIGVDRVMVYGLNATLPERIDGWRQRGYKVALMTGLAWGAYDDYLDGDRDGIQHRALEVQLAGDGHPILHGDSKNIAYLVPTPSFQSYFIEKLLPVVDHGIDEFFFEEPEFWVDAGYSPAFKAAWEQKYSTPWQGQHAGPEAHWMAAKLKSELYLELFEQTAKALKEYGARKNREISCFIATHSLINYAQWRLVSPESGFLRSNYCDGMIGQVWTGTSRTPNVLRGKRETRTFFTSFLEYGYFAALLADGKRALWALHDPIEDNPEYAWPEYQYHYLRTVVASLLRPEIARFEICPWPWRIFSRAYAGEMIPEDYHVVLLTLFDALRRMGQYQAEWATEVVEVGLFVDDSALFQRPTAGLHAVKYDGTRPDSDFDAEIQRIVCWNEFFGLALPLMEQGIVVTPIPLKAALLHPNLLQKYGVIALSYQFMKPLDPAYHEVIANWVKNGGNLLYVGDGMDAFQHVREWWNDEGKSSRTALQDLKLQLGIELQDESDTSDLKVGNGTFSEWAVDPAALAEDGNLADEWIGKVKHALGVKRIQPSPWIVHRGPYVAGMNLDQKNHVLQGLYVDLTQGSLPVVTDPQLAAEEVFVFYDLNQTVDDNQVIAATMPMERMDGNQSSTSSVRYRINSLSDAPVVALFHLTKAPRDVVLKGFEDGSHQWHWHAEANMLHVRCAREAEEMEICIQLD</sequence>
<protein>
    <submittedName>
        <fullName evidence="1">Uncharacterized protein</fullName>
    </submittedName>
</protein>
<keyword evidence="2" id="KW-1185">Reference proteome</keyword>
<reference evidence="2" key="1">
    <citation type="journal article" date="2019" name="Int. J. Syst. Evol. Microbiol.">
        <title>The Global Catalogue of Microorganisms (GCM) 10K type strain sequencing project: providing services to taxonomists for standard genome sequencing and annotation.</title>
        <authorList>
            <consortium name="The Broad Institute Genomics Platform"/>
            <consortium name="The Broad Institute Genome Sequencing Center for Infectious Disease"/>
            <person name="Wu L."/>
            <person name="Ma J."/>
        </authorList>
    </citation>
    <scope>NUCLEOTIDE SEQUENCE [LARGE SCALE GENOMIC DNA]</scope>
    <source>
        <strain evidence="2">CGMCC 1.12286</strain>
    </source>
</reference>
<dbReference type="Proteomes" id="UP001597079">
    <property type="component" value="Unassembled WGS sequence"/>
</dbReference>
<accession>A0ABW4JG29</accession>
<evidence type="ECO:0000313" key="1">
    <source>
        <dbReference type="EMBL" id="MFD1675252.1"/>
    </source>
</evidence>